<accession>A0A328AR22</accession>
<evidence type="ECO:0000256" key="1">
    <source>
        <dbReference type="ARBA" id="ARBA00022729"/>
    </source>
</evidence>
<dbReference type="InterPro" id="IPR052037">
    <property type="entry name" value="LPS_export_LptA"/>
</dbReference>
<protein>
    <submittedName>
        <fullName evidence="4">Organic solvent tolerance protein OstA</fullName>
    </submittedName>
</protein>
<dbReference type="GO" id="GO:0017089">
    <property type="term" value="F:glycolipid transfer activity"/>
    <property type="evidence" value="ECO:0007669"/>
    <property type="project" value="TreeGrafter"/>
</dbReference>
<dbReference type="Pfam" id="PF03968">
    <property type="entry name" value="LptD_N"/>
    <property type="match status" value="1"/>
</dbReference>
<dbReference type="AlphaFoldDB" id="A0A328AR22"/>
<evidence type="ECO:0000313" key="4">
    <source>
        <dbReference type="EMBL" id="RAK57077.1"/>
    </source>
</evidence>
<dbReference type="EMBL" id="QFYR01000001">
    <property type="protein sequence ID" value="RAK57077.1"/>
    <property type="molecule type" value="Genomic_DNA"/>
</dbReference>
<reference evidence="5" key="1">
    <citation type="submission" date="2018-05" db="EMBL/GenBank/DDBJ databases">
        <authorList>
            <person name="Li X."/>
        </authorList>
    </citation>
    <scope>NUCLEOTIDE SEQUENCE [LARGE SCALE GENOMIC DNA]</scope>
    <source>
        <strain evidence="5">YIM 73061</strain>
    </source>
</reference>
<name>A0A328AR22_9CAUL</name>
<dbReference type="GO" id="GO:0009279">
    <property type="term" value="C:cell outer membrane"/>
    <property type="evidence" value="ECO:0007669"/>
    <property type="project" value="TreeGrafter"/>
</dbReference>
<feature type="chain" id="PRO_5016305883" evidence="2">
    <location>
        <begin position="28"/>
        <end position="190"/>
    </location>
</feature>
<sequence>MRAKNISRTKTAIAATALVLLASPALGQQLGQNAKGPVDIAADELVANNNECSSTWRGNVEALQDTARLRSDVLIAIMQKAGSNPGKPGGGCGDLTRMEAKGNVYYVTPQQRVRGDNAVYDAAGETLTITGDVIAVQGQNVLRGGRMVVNTRTGEGQMESAGKGRNRPNRVRGVFYPQQQQASAPAARSR</sequence>
<dbReference type="GO" id="GO:0030288">
    <property type="term" value="C:outer membrane-bounded periplasmic space"/>
    <property type="evidence" value="ECO:0007669"/>
    <property type="project" value="TreeGrafter"/>
</dbReference>
<evidence type="ECO:0000259" key="3">
    <source>
        <dbReference type="Pfam" id="PF03968"/>
    </source>
</evidence>
<dbReference type="Proteomes" id="UP000249725">
    <property type="component" value="Unassembled WGS sequence"/>
</dbReference>
<dbReference type="GO" id="GO:0015920">
    <property type="term" value="P:lipopolysaccharide transport"/>
    <property type="evidence" value="ECO:0007669"/>
    <property type="project" value="TreeGrafter"/>
</dbReference>
<feature type="domain" description="Organic solvent tolerance-like N-terminal" evidence="3">
    <location>
        <begin position="40"/>
        <end position="154"/>
    </location>
</feature>
<proteinExistence type="predicted"/>
<dbReference type="PANTHER" id="PTHR36504">
    <property type="entry name" value="LIPOPOLYSACCHARIDE EXPORT SYSTEM PROTEIN LPTA"/>
    <property type="match status" value="1"/>
</dbReference>
<dbReference type="Gene3D" id="2.60.450.10">
    <property type="entry name" value="Lipopolysaccharide (LPS) transport protein A like domain"/>
    <property type="match status" value="1"/>
</dbReference>
<dbReference type="InterPro" id="IPR005653">
    <property type="entry name" value="OstA-like_N"/>
</dbReference>
<dbReference type="PANTHER" id="PTHR36504:SF1">
    <property type="entry name" value="LIPOPOLYSACCHARIDE EXPORT SYSTEM PROTEIN LPTA"/>
    <property type="match status" value="1"/>
</dbReference>
<feature type="signal peptide" evidence="2">
    <location>
        <begin position="1"/>
        <end position="27"/>
    </location>
</feature>
<keyword evidence="5" id="KW-1185">Reference proteome</keyword>
<dbReference type="OrthoDB" id="7171889at2"/>
<evidence type="ECO:0000256" key="2">
    <source>
        <dbReference type="SAM" id="SignalP"/>
    </source>
</evidence>
<keyword evidence="1 2" id="KW-0732">Signal</keyword>
<organism evidence="4 5">
    <name type="scientific">Phenylobacterium deserti</name>
    <dbReference type="NCBI Taxonomy" id="1914756"/>
    <lineage>
        <taxon>Bacteria</taxon>
        <taxon>Pseudomonadati</taxon>
        <taxon>Pseudomonadota</taxon>
        <taxon>Alphaproteobacteria</taxon>
        <taxon>Caulobacterales</taxon>
        <taxon>Caulobacteraceae</taxon>
        <taxon>Phenylobacterium</taxon>
    </lineage>
</organism>
<comment type="caution">
    <text evidence="4">The sequence shown here is derived from an EMBL/GenBank/DDBJ whole genome shotgun (WGS) entry which is preliminary data.</text>
</comment>
<gene>
    <name evidence="4" type="ORF">DJ018_03725</name>
</gene>
<dbReference type="RefSeq" id="WP_111513529.1">
    <property type="nucleotide sequence ID" value="NZ_QFYR01000001.1"/>
</dbReference>
<evidence type="ECO:0000313" key="5">
    <source>
        <dbReference type="Proteomes" id="UP000249725"/>
    </source>
</evidence>